<feature type="compositionally biased region" description="Low complexity" evidence="1">
    <location>
        <begin position="235"/>
        <end position="277"/>
    </location>
</feature>
<feature type="transmembrane region" description="Helical" evidence="2">
    <location>
        <begin position="559"/>
        <end position="578"/>
    </location>
</feature>
<feature type="compositionally biased region" description="Polar residues" evidence="1">
    <location>
        <begin position="410"/>
        <end position="424"/>
    </location>
</feature>
<gene>
    <name evidence="3" type="ORF">TGRH88_083260</name>
</gene>
<organism evidence="3 4">
    <name type="scientific">Toxoplasma gondii</name>
    <dbReference type="NCBI Taxonomy" id="5811"/>
    <lineage>
        <taxon>Eukaryota</taxon>
        <taxon>Sar</taxon>
        <taxon>Alveolata</taxon>
        <taxon>Apicomplexa</taxon>
        <taxon>Conoidasida</taxon>
        <taxon>Coccidia</taxon>
        <taxon>Eucoccidiorida</taxon>
        <taxon>Eimeriorina</taxon>
        <taxon>Sarcocystidae</taxon>
        <taxon>Toxoplasma</taxon>
    </lineage>
</organism>
<evidence type="ECO:0000313" key="4">
    <source>
        <dbReference type="Proteomes" id="UP000557509"/>
    </source>
</evidence>
<sequence>MSASATLIWASPAPSWLLGASSFLFFLLGFFSASQCRRKRLNLSPFSRPGCDSGSSLSRSLSSSSPRPFSGDLPSDRNTPCSTSAYTAGESRGRVRRYLNFFSSLSSERHTTSAQLFTFDGASMRIKILSLVTFTSLLRSLLLLLQLVVPYDNIPFSVGRPDTSPGAAALLFDTQRPAGHPSDQAEVASVSLSFMTDLSHSPRPSDSSPLSDSSSSPVSLPSLSFSFPFPSSSPAPALSSPSSSSSPPFSSSPFSSVSSSSSSAPPSSPSSPSGPSSETLSGLLSFPGTPSGRQPLPAADKERLGGQEKTGNAADEGEAQLLVDFSGAPTFSGRDGDTGGSRGRRGARKEEGTVEKRVRRSPEKSREPTPRRPCVSPPCTGGNETRKPENRGSNAEEDEEREAAEHASAHSQLHSRGAKTQLSGDSPGLHFSREVQNLEASTGLHHTDLGTRESEEMHVSSPLSAPALAAPFLASVVDSPPAFALLASAAPEANAAATRVSESALPFARMSSQDARQLPSSSLKHSSSPSSSSSSSSTSSASRFLSPNPLWVRTVVRSLPPMLCISVYGLLVLFLIDLHNASALHGNATFWWVLSSYVSLLLVWILFASVALMALEHNTSEEAHLFARCSAILLGLSFSLLAVAWSFFGRRVLRQLSSQEASAYALPSLSYRRTEQEHRLCSLPQCPLHFSDVSRRAFLACQDPPLVYRPSTLPRPHKRDGSETHETLRVLESDRMQMTPPASLGCGFEYHRAPDFPAPLLDSYYCESCSAARGRETEPRGLGCAAWLKRWLPFLYRLFFRDTETGESREGRERSDEAVEEVRAVSRFSTGLSPIWECLADVCCVDSCWSSRPEEPRRCHAWRRLRRLTLFCPPLLFLRGIYLLMVGTEVIPHYYPAASSSFFQKQKESFDICLYLLTEFVPLTLLVLAFAANPRTTRPQRDEETDEEASSQDATEEEA</sequence>
<reference evidence="3 4" key="1">
    <citation type="submission" date="2020-03" db="EMBL/GenBank/DDBJ databases">
        <title>Genome sequence of Toxoplasma gondii RH-88 strain.</title>
        <authorList>
            <person name="Lorenzi H.A."/>
            <person name="Venepally P."/>
            <person name="Rozenberg A."/>
            <person name="Sibley D."/>
        </authorList>
    </citation>
    <scope>NUCLEOTIDE SEQUENCE [LARGE SCALE GENOMIC DNA]</scope>
    <source>
        <strain evidence="3 4">RH-88</strain>
    </source>
</reference>
<evidence type="ECO:0000256" key="1">
    <source>
        <dbReference type="SAM" id="MobiDB-lite"/>
    </source>
</evidence>
<feature type="region of interest" description="Disordered" evidence="1">
    <location>
        <begin position="936"/>
        <end position="959"/>
    </location>
</feature>
<accession>A0A7J6K4X3</accession>
<evidence type="ECO:0000313" key="3">
    <source>
        <dbReference type="EMBL" id="KAF4642515.1"/>
    </source>
</evidence>
<comment type="caution">
    <text evidence="3">The sequence shown here is derived from an EMBL/GenBank/DDBJ whole genome shotgun (WGS) entry which is preliminary data.</text>
</comment>
<dbReference type="AlphaFoldDB" id="A0A7J6K4X3"/>
<feature type="region of interest" description="Disordered" evidence="1">
    <location>
        <begin position="48"/>
        <end position="86"/>
    </location>
</feature>
<feature type="compositionally biased region" description="Polar residues" evidence="1">
    <location>
        <begin position="76"/>
        <end position="86"/>
    </location>
</feature>
<dbReference type="Proteomes" id="UP000557509">
    <property type="component" value="Unassembled WGS sequence"/>
</dbReference>
<feature type="transmembrane region" description="Helical" evidence="2">
    <location>
        <begin position="912"/>
        <end position="932"/>
    </location>
</feature>
<feature type="region of interest" description="Disordered" evidence="1">
    <location>
        <begin position="235"/>
        <end position="462"/>
    </location>
</feature>
<feature type="transmembrane region" description="Helical" evidence="2">
    <location>
        <begin position="868"/>
        <end position="892"/>
    </location>
</feature>
<name>A0A7J6K4X3_TOXGO</name>
<proteinExistence type="predicted"/>
<feature type="compositionally biased region" description="Basic and acidic residues" evidence="1">
    <location>
        <begin position="445"/>
        <end position="458"/>
    </location>
</feature>
<feature type="transmembrane region" description="Helical" evidence="2">
    <location>
        <begin position="625"/>
        <end position="648"/>
    </location>
</feature>
<keyword evidence="2" id="KW-0812">Transmembrane</keyword>
<feature type="compositionally biased region" description="Acidic residues" evidence="1">
    <location>
        <begin position="943"/>
        <end position="959"/>
    </location>
</feature>
<evidence type="ECO:0008006" key="5">
    <source>
        <dbReference type="Google" id="ProtNLM"/>
    </source>
</evidence>
<feature type="transmembrane region" description="Helical" evidence="2">
    <location>
        <begin position="128"/>
        <end position="149"/>
    </location>
</feature>
<feature type="compositionally biased region" description="Low complexity" evidence="1">
    <location>
        <begin position="53"/>
        <end position="71"/>
    </location>
</feature>
<feature type="compositionally biased region" description="Basic and acidic residues" evidence="1">
    <location>
        <begin position="348"/>
        <end position="370"/>
    </location>
</feature>
<keyword evidence="2" id="KW-0472">Membrane</keyword>
<dbReference type="EMBL" id="JAAUHK010000194">
    <property type="protein sequence ID" value="KAF4642515.1"/>
    <property type="molecule type" value="Genomic_DNA"/>
</dbReference>
<keyword evidence="2" id="KW-1133">Transmembrane helix</keyword>
<feature type="region of interest" description="Disordered" evidence="1">
    <location>
        <begin position="518"/>
        <end position="544"/>
    </location>
</feature>
<keyword evidence="4" id="KW-1185">Reference proteome</keyword>
<protein>
    <recommendedName>
        <fullName evidence="5">Transmembrane protein</fullName>
    </recommendedName>
</protein>
<feature type="transmembrane region" description="Helical" evidence="2">
    <location>
        <begin position="590"/>
        <end position="613"/>
    </location>
</feature>
<feature type="transmembrane region" description="Helical" evidence="2">
    <location>
        <begin position="15"/>
        <end position="33"/>
    </location>
</feature>
<evidence type="ECO:0000256" key="2">
    <source>
        <dbReference type="SAM" id="Phobius"/>
    </source>
</evidence>
<dbReference type="VEuPathDB" id="ToxoDB:TGME49_200440"/>